<dbReference type="GO" id="GO:0005524">
    <property type="term" value="F:ATP binding"/>
    <property type="evidence" value="ECO:0007669"/>
    <property type="project" value="UniProtKB-KW"/>
</dbReference>
<proteinExistence type="predicted"/>
<dbReference type="AlphaFoldDB" id="A0A654TLQ8"/>
<gene>
    <name evidence="1" type="ORF">ERS007681_04758</name>
    <name evidence="2" type="ORF">ERS007720_02886</name>
    <name evidence="3" type="ORF">ERS007741_03923</name>
</gene>
<evidence type="ECO:0000313" key="3">
    <source>
        <dbReference type="EMBL" id="COX16648.1"/>
    </source>
</evidence>
<name>A0A654TLQ8_MYCTX</name>
<evidence type="ECO:0000313" key="5">
    <source>
        <dbReference type="Proteomes" id="UP000048289"/>
    </source>
</evidence>
<organism evidence="1 5">
    <name type="scientific">Mycobacterium tuberculosis</name>
    <dbReference type="NCBI Taxonomy" id="1773"/>
    <lineage>
        <taxon>Bacteria</taxon>
        <taxon>Bacillati</taxon>
        <taxon>Actinomycetota</taxon>
        <taxon>Actinomycetes</taxon>
        <taxon>Mycobacteriales</taxon>
        <taxon>Mycobacteriaceae</taxon>
        <taxon>Mycobacterium</taxon>
        <taxon>Mycobacterium tuberculosis complex</taxon>
    </lineage>
</organism>
<protein>
    <submittedName>
        <fullName evidence="1">Macrolide-transport ATP-binding protein ABC transporter</fullName>
    </submittedName>
</protein>
<dbReference type="Proteomes" id="UP000048289">
    <property type="component" value="Unassembled WGS sequence"/>
</dbReference>
<evidence type="ECO:0000313" key="1">
    <source>
        <dbReference type="EMBL" id="CFE50474.1"/>
    </source>
</evidence>
<dbReference type="Proteomes" id="UP000048600">
    <property type="component" value="Unassembled WGS sequence"/>
</dbReference>
<sequence>MAAKHTELAEHDQSDHVGITRLTQQLRVLQDHVAAMENRWLELSEMLE</sequence>
<evidence type="ECO:0000313" key="2">
    <source>
        <dbReference type="EMBL" id="COW58176.1"/>
    </source>
</evidence>
<keyword evidence="1" id="KW-0547">Nucleotide-binding</keyword>
<keyword evidence="1" id="KW-0067">ATP-binding</keyword>
<reference evidence="4 5" key="1">
    <citation type="submission" date="2015-03" db="EMBL/GenBank/DDBJ databases">
        <authorList>
            <consortium name="Pathogen Informatics"/>
        </authorList>
    </citation>
    <scope>NUCLEOTIDE SEQUENCE [LARGE SCALE GENOMIC DNA]</scope>
    <source>
        <strain evidence="1 5">G09901357</strain>
        <strain evidence="2 4">M09401471</strain>
        <strain evidence="3 6">P00601463</strain>
    </source>
</reference>
<dbReference type="Proteomes" id="UP000044938">
    <property type="component" value="Unassembled WGS sequence"/>
</dbReference>
<evidence type="ECO:0000313" key="6">
    <source>
        <dbReference type="Proteomes" id="UP000048600"/>
    </source>
</evidence>
<dbReference type="EMBL" id="CFOE01001381">
    <property type="protein sequence ID" value="CFE50474.1"/>
    <property type="molecule type" value="Genomic_DNA"/>
</dbReference>
<dbReference type="EMBL" id="CHKL01000678">
    <property type="protein sequence ID" value="COX16648.1"/>
    <property type="molecule type" value="Genomic_DNA"/>
</dbReference>
<evidence type="ECO:0000313" key="4">
    <source>
        <dbReference type="Proteomes" id="UP000044938"/>
    </source>
</evidence>
<accession>A0A654TLQ8</accession>
<dbReference type="EMBL" id="CSAJ01000411">
    <property type="protein sequence ID" value="COW58176.1"/>
    <property type="molecule type" value="Genomic_DNA"/>
</dbReference>